<reference evidence="2" key="1">
    <citation type="journal article" date="2021" name="PeerJ">
        <title>Extensive microbial diversity within the chicken gut microbiome revealed by metagenomics and culture.</title>
        <authorList>
            <person name="Gilroy R."/>
            <person name="Ravi A."/>
            <person name="Getino M."/>
            <person name="Pursley I."/>
            <person name="Horton D.L."/>
            <person name="Alikhan N.F."/>
            <person name="Baker D."/>
            <person name="Gharbi K."/>
            <person name="Hall N."/>
            <person name="Watson M."/>
            <person name="Adriaenssens E.M."/>
            <person name="Foster-Nyarko E."/>
            <person name="Jarju S."/>
            <person name="Secka A."/>
            <person name="Antonio M."/>
            <person name="Oren A."/>
            <person name="Chaudhuri R.R."/>
            <person name="La Ragione R."/>
            <person name="Hildebrand F."/>
            <person name="Pallen M.J."/>
        </authorList>
    </citation>
    <scope>NUCLEOTIDE SEQUENCE</scope>
    <source>
        <strain evidence="2">CHK188-5543</strain>
    </source>
</reference>
<evidence type="ECO:0000313" key="3">
    <source>
        <dbReference type="Proteomes" id="UP000886800"/>
    </source>
</evidence>
<protein>
    <submittedName>
        <fullName evidence="2">ROK family protein</fullName>
    </submittedName>
</protein>
<reference evidence="2" key="2">
    <citation type="submission" date="2021-04" db="EMBL/GenBank/DDBJ databases">
        <authorList>
            <person name="Gilroy R."/>
        </authorList>
    </citation>
    <scope>NUCLEOTIDE SEQUENCE</scope>
    <source>
        <strain evidence="2">CHK188-5543</strain>
    </source>
</reference>
<dbReference type="PANTHER" id="PTHR18964">
    <property type="entry name" value="ROK (REPRESSOR, ORF, KINASE) FAMILY"/>
    <property type="match status" value="1"/>
</dbReference>
<comment type="caution">
    <text evidence="2">The sequence shown here is derived from an EMBL/GenBank/DDBJ whole genome shotgun (WGS) entry which is preliminary data.</text>
</comment>
<dbReference type="SUPFAM" id="SSF53067">
    <property type="entry name" value="Actin-like ATPase domain"/>
    <property type="match status" value="1"/>
</dbReference>
<dbReference type="AlphaFoldDB" id="A0A9D1WQ76"/>
<dbReference type="EMBL" id="DXES01000060">
    <property type="protein sequence ID" value="HIX65198.1"/>
    <property type="molecule type" value="Genomic_DNA"/>
</dbReference>
<comment type="similarity">
    <text evidence="1">Belongs to the ROK (NagC/XylR) family.</text>
</comment>
<dbReference type="InterPro" id="IPR049874">
    <property type="entry name" value="ROK_cs"/>
</dbReference>
<dbReference type="PROSITE" id="PS01125">
    <property type="entry name" value="ROK"/>
    <property type="match status" value="1"/>
</dbReference>
<dbReference type="Proteomes" id="UP000886800">
    <property type="component" value="Unassembled WGS sequence"/>
</dbReference>
<proteinExistence type="inferred from homology"/>
<name>A0A9D1WQ76_9FIRM</name>
<sequence length="312" mass="31879">MYLVGIDLGGTKIAASLAGEDGGLLATRQCPTPPGSDFAPVLGACVRLVEALFREAGLPQAQLGAVGLSCPGPLDLRAGRIIQVATAGWQDVPVRQLFQQALGVPVYLENDANAAAYAEAVAGAGRGCASVVYFTVSTGVGGGIVLDGKVLDGAHGSAAELGHITVDPQGPACPCGSRGCVQLYSSGTSIARRARQALAAGARSCLEQAPQVDARAVENGVRAGDPLCREIWQDAMYRLGTAAGILNQVLDPDLFVFGGGVSNAWDLMEAPILEGARAYSYAKNAHLIRVDKASLGSLAGTTGAVLLARDLL</sequence>
<gene>
    <name evidence="2" type="ORF">H9736_03010</name>
</gene>
<accession>A0A9D1WQ76</accession>
<evidence type="ECO:0000313" key="2">
    <source>
        <dbReference type="EMBL" id="HIX65198.1"/>
    </source>
</evidence>
<dbReference type="InterPro" id="IPR000600">
    <property type="entry name" value="ROK"/>
</dbReference>
<evidence type="ECO:0000256" key="1">
    <source>
        <dbReference type="ARBA" id="ARBA00006479"/>
    </source>
</evidence>
<dbReference type="InterPro" id="IPR043129">
    <property type="entry name" value="ATPase_NBD"/>
</dbReference>
<dbReference type="Pfam" id="PF00480">
    <property type="entry name" value="ROK"/>
    <property type="match status" value="1"/>
</dbReference>
<dbReference type="PANTHER" id="PTHR18964:SF149">
    <property type="entry name" value="BIFUNCTIONAL UDP-N-ACETYLGLUCOSAMINE 2-EPIMERASE_N-ACETYLMANNOSAMINE KINASE"/>
    <property type="match status" value="1"/>
</dbReference>
<organism evidence="2 3">
    <name type="scientific">Candidatus Anaerotruncus excrementipullorum</name>
    <dbReference type="NCBI Taxonomy" id="2838465"/>
    <lineage>
        <taxon>Bacteria</taxon>
        <taxon>Bacillati</taxon>
        <taxon>Bacillota</taxon>
        <taxon>Clostridia</taxon>
        <taxon>Eubacteriales</taxon>
        <taxon>Oscillospiraceae</taxon>
        <taxon>Anaerotruncus</taxon>
    </lineage>
</organism>
<dbReference type="Gene3D" id="3.30.420.40">
    <property type="match status" value="2"/>
</dbReference>